<dbReference type="AlphaFoldDB" id="A0A2W1KGD3"/>
<sequence>MKNDIFSIVRKISPYIPALVISQVLPSKTTQKHEEDPTHNLINFLLDKKYSLLTVVFISGLFLVWMRDSTIDDVKEEAKKFSFIDKSKPENNSFKIQLIDDSNVSFTQLDDLVSFVSKLPSGLRSDRVQTSFSAARRVLIQAWVDPYLADVSMFLCIRALEQLFHDLFARSTENSERVESISRTKSQFTNDRAASEFALKHLGGHIDLAGKLDELVKFRDNFVHRDDPSVNRSPLNMTPFQLVSVLLQYRDSIL</sequence>
<reference evidence="1 2" key="1">
    <citation type="submission" date="2018-06" db="EMBL/GenBank/DDBJ databases">
        <title>Draft sequence of Acidithiobacillus ferrooxidans CCM 4253.</title>
        <authorList>
            <person name="Moya-Beltran A."/>
            <person name="Castro M."/>
            <person name="Covarrubias P.C."/>
            <person name="Issotta F."/>
            <person name="Janiczek O."/>
            <person name="Mandl M."/>
            <person name="Kucera J."/>
            <person name="Quatrini R."/>
        </authorList>
    </citation>
    <scope>NUCLEOTIDE SEQUENCE [LARGE SCALE GENOMIC DNA]</scope>
    <source>
        <strain evidence="1 2">CCM 4253</strain>
    </source>
</reference>
<gene>
    <name evidence="1" type="ORF">DN052_10280</name>
</gene>
<protein>
    <submittedName>
        <fullName evidence="1">Uncharacterized protein</fullName>
    </submittedName>
</protein>
<name>A0A2W1KGD3_ACIFR</name>
<dbReference type="Proteomes" id="UP000248886">
    <property type="component" value="Unassembled WGS sequence"/>
</dbReference>
<evidence type="ECO:0000313" key="1">
    <source>
        <dbReference type="EMBL" id="PZD80804.1"/>
    </source>
</evidence>
<comment type="caution">
    <text evidence="1">The sequence shown here is derived from an EMBL/GenBank/DDBJ whole genome shotgun (WGS) entry which is preliminary data.</text>
</comment>
<organism evidence="1 2">
    <name type="scientific">Acidithiobacillus ferrooxidans</name>
    <name type="common">Thiobacillus ferrooxidans</name>
    <dbReference type="NCBI Taxonomy" id="920"/>
    <lineage>
        <taxon>Bacteria</taxon>
        <taxon>Pseudomonadati</taxon>
        <taxon>Pseudomonadota</taxon>
        <taxon>Acidithiobacillia</taxon>
        <taxon>Acidithiobacillales</taxon>
        <taxon>Acidithiobacillaceae</taxon>
        <taxon>Acidithiobacillus</taxon>
    </lineage>
</organism>
<evidence type="ECO:0000313" key="2">
    <source>
        <dbReference type="Proteomes" id="UP000248886"/>
    </source>
</evidence>
<dbReference type="EMBL" id="QKQP01000005">
    <property type="protein sequence ID" value="PZD80804.1"/>
    <property type="molecule type" value="Genomic_DNA"/>
</dbReference>
<accession>A0A2W1KGD3</accession>
<proteinExistence type="predicted"/>